<protein>
    <submittedName>
        <fullName evidence="8">T9SS type A sorting domain-containing protein</fullName>
    </submittedName>
</protein>
<dbReference type="InterPro" id="IPR036852">
    <property type="entry name" value="Peptidase_S8/S53_dom_sf"/>
</dbReference>
<dbReference type="PANTHER" id="PTHR43399">
    <property type="entry name" value="SUBTILISIN-RELATED"/>
    <property type="match status" value="1"/>
</dbReference>
<accession>A0A5R9L0T1</accession>
<dbReference type="EMBL" id="VCEJ01000002">
    <property type="protein sequence ID" value="TLV02142.1"/>
    <property type="molecule type" value="Genomic_DNA"/>
</dbReference>
<name>A0A5R9L0T1_9BACT</name>
<dbReference type="Gene3D" id="2.60.40.10">
    <property type="entry name" value="Immunoglobulins"/>
    <property type="match status" value="2"/>
</dbReference>
<evidence type="ECO:0000259" key="7">
    <source>
        <dbReference type="Pfam" id="PF18962"/>
    </source>
</evidence>
<dbReference type="SUPFAM" id="SSF52743">
    <property type="entry name" value="Subtilisin-like"/>
    <property type="match status" value="1"/>
</dbReference>
<evidence type="ECO:0000256" key="3">
    <source>
        <dbReference type="ARBA" id="ARBA00022801"/>
    </source>
</evidence>
<dbReference type="InterPro" id="IPR051048">
    <property type="entry name" value="Peptidase_S8/S53_subtilisin"/>
</dbReference>
<proteinExistence type="inferred from homology"/>
<keyword evidence="4 5" id="KW-0720">Serine protease</keyword>
<sequence>MRKHLPLFISFLLIAVFSGLKVFAQQKPVHKLFLRSGTITPPENIATISANLRKSASSEKTFVIIQFYDIPTQSQKDLLKNAGIELLEYIPDYAYTATVMGNADENVLKEANARSVVELAPEQKIEKGLLEKIAAEKADTVQVRLSYPAGFTFEEVSKQLNDNNIPIVSEAFKTYQILEVKVTANRLTELAELPFVQYLGRIPEKPQPLNDKSMANTKANLLSSEIYGYNLTGEGVTVGLGDFGDPITHRDLSGRVILYQGGMSYDHGIHVAGTMAGAGIINEKYRGYAPKSQIISASTSSIWHYAPGYVADYGMVITNNSYGGSSGCPEYGEYDFDAYLLDRQAFELPSLLHVFAVGNDGAKNCPDYPAGFGNISSPYAAAKNVISVGQVQVNGNVSLESSKGPVQDGRIKPELTAPGTLINSTISGNRYATGTGTSMAAPAVSGGLALLYQRYRQLNAQQNPRNALMKALVMNGAFDHGLTGPDYSYGFGGMNLFRSLNMLNAGHYVSGQIGHQGKNQHQIIVPANTAKLKVMLYWNDPAQSLLTGEKTLVNNLDLKLIKPNQTAKLPLVPLPANAAITAVESIDEVNNVEQITIDNPAAGSYTLEVTGKMIPAEVQEYFLVYDPIESSTMMAYPAGKERLAPGDVVNVVWESYGNEASKFSLQYSLNGGGTWTAIDNNVAANLRQISWTVPSTATTSAKVRVIQNQTSVTHESGNFTILGAPVVSLAPAQCEGYIALKWTAVTGATDYEVLQLKGEEMAHVTSVTGLAYTFSALSKDSTYFVTVRARKDGTPGRRGVAVSRKPDGGTCAGSISDNDMLMESIISPAKSGRKYTSTDLNAEEPIKIRLKNLDDQPTNGPIEVGYALGDKSAPVYWETINTNIAGGQALEYTFTKKVDVRAFRSYHLRVYVKKNGDQVETNNALERDFKHLDNAPLALPYLEQFDAMPDQEIYGPVIGLDGAEKFDFSNSRPNGRLRTAMSPGNAYSGNRAITLDVKKYLPDAGANQNFLTGTYNLSGYHVDADDIRLSFAFKSHGEYTYDGNSIFIRGNETNNWIQIFGQQNQLSSSQGYQLYKANLSELLKLNNQEFSQTFQIRLGQYGYSPALPDESGDGYTYDDIRIYKVEQDIELVEIMQPSVKSCWNEEVPTISIKVKNNGSEDCYDIPVKAQSQVGYLYEGTIPSIKAHTDTIFEIRARYVGYYFKTYKVKVWTEKSYDNHPDNDSSEVTLRMSPQINQFPYLENFEDSDGNWFSGGTNNSWEYGTPNSEHLKKAASGKNVWKTNLKGNYNNNELSYLYSSCFYLGNVRNPALSFSASIDIENCPGGNCDEFYVEYITDGGDWTRLGSRGDGTNWYNVESNGLGSWNVSGYSRWHVCSVVLPSFNFPVVRFRFVFKSNSAVVREGIAIDDIHIYEFENEISEGVNTVPVTKSEVLNYYYESFISNDNKIIASLKSENQLISNVSVRSFLNQQAVRISNGQYYLDKNFTIVKTSGDLAEPVTVRLYITDTEIERLISAPDKTGVQRPQNAYDLAITQYSGTNEDGNLLNNAAKTWTFIPSAQVTKVPYGKGYYFEFKAKNFSEFWFANDYIGQGSSLPVDLISFSAKRVGGTDLSHDVQLKWTTASEKDFSHFEIEVAEDEMQVRKQLFTKIGEAKGFGLSVAQQVYTFTDRVKNPAGTRYYRLKMVDTDQTFSYSAIRSVNYQDIVWKLYPNPSRDFFQVELKGEKDQEVKINVFETGGRLVKNETLNATGSVQVKTIDLSKEKLPTGIYLLEVIAGEQKQTFKILKQ</sequence>
<dbReference type="OrthoDB" id="9792152at2"/>
<keyword evidence="2 5" id="KW-0645">Protease</keyword>
<dbReference type="Gene3D" id="3.40.50.200">
    <property type="entry name" value="Peptidase S8/S53 domain"/>
    <property type="match status" value="1"/>
</dbReference>
<dbReference type="GO" id="GO:0006508">
    <property type="term" value="P:proteolysis"/>
    <property type="evidence" value="ECO:0007669"/>
    <property type="project" value="UniProtKB-KW"/>
</dbReference>
<dbReference type="NCBIfam" id="TIGR04183">
    <property type="entry name" value="Por_Secre_tail"/>
    <property type="match status" value="1"/>
</dbReference>
<evidence type="ECO:0000313" key="9">
    <source>
        <dbReference type="Proteomes" id="UP000306402"/>
    </source>
</evidence>
<feature type="domain" description="Secretion system C-terminal sorting" evidence="7">
    <location>
        <begin position="1707"/>
        <end position="1783"/>
    </location>
</feature>
<dbReference type="InterPro" id="IPR026444">
    <property type="entry name" value="Secre_tail"/>
</dbReference>
<evidence type="ECO:0000313" key="8">
    <source>
        <dbReference type="EMBL" id="TLV02142.1"/>
    </source>
</evidence>
<feature type="active site" description="Charge relay system" evidence="5">
    <location>
        <position position="438"/>
    </location>
</feature>
<dbReference type="InterPro" id="IPR023828">
    <property type="entry name" value="Peptidase_S8_Ser-AS"/>
</dbReference>
<dbReference type="Gene3D" id="2.60.120.380">
    <property type="match status" value="1"/>
</dbReference>
<keyword evidence="3 5" id="KW-0378">Hydrolase</keyword>
<keyword evidence="9" id="KW-1185">Reference proteome</keyword>
<evidence type="ECO:0000256" key="5">
    <source>
        <dbReference type="PROSITE-ProRule" id="PRU01240"/>
    </source>
</evidence>
<dbReference type="PROSITE" id="PS51892">
    <property type="entry name" value="SUBTILASE"/>
    <property type="match status" value="1"/>
</dbReference>
<feature type="active site" description="Charge relay system" evidence="5">
    <location>
        <position position="267"/>
    </location>
</feature>
<comment type="caution">
    <text evidence="8">The sequence shown here is derived from an EMBL/GenBank/DDBJ whole genome shotgun (WGS) entry which is preliminary data.</text>
</comment>
<evidence type="ECO:0000259" key="6">
    <source>
        <dbReference type="Pfam" id="PF00082"/>
    </source>
</evidence>
<dbReference type="InterPro" id="IPR013783">
    <property type="entry name" value="Ig-like_fold"/>
</dbReference>
<dbReference type="Gene3D" id="2.60.120.260">
    <property type="entry name" value="Galactose-binding domain-like"/>
    <property type="match status" value="1"/>
</dbReference>
<dbReference type="InterPro" id="IPR000209">
    <property type="entry name" value="Peptidase_S8/S53_dom"/>
</dbReference>
<evidence type="ECO:0000256" key="4">
    <source>
        <dbReference type="ARBA" id="ARBA00022825"/>
    </source>
</evidence>
<feature type="active site" description="Charge relay system" evidence="5">
    <location>
        <position position="242"/>
    </location>
</feature>
<dbReference type="CDD" id="cd04842">
    <property type="entry name" value="Peptidases_S8_Kp43_protease"/>
    <property type="match status" value="1"/>
</dbReference>
<dbReference type="RefSeq" id="WP_138363351.1">
    <property type="nucleotide sequence ID" value="NZ_VCEJ01000002.1"/>
</dbReference>
<dbReference type="SUPFAM" id="SSF49785">
    <property type="entry name" value="Galactose-binding domain-like"/>
    <property type="match status" value="1"/>
</dbReference>
<reference evidence="8 9" key="1">
    <citation type="submission" date="2019-05" db="EMBL/GenBank/DDBJ databases">
        <authorList>
            <person name="Qu J.-H."/>
        </authorList>
    </citation>
    <scope>NUCLEOTIDE SEQUENCE [LARGE SCALE GENOMIC DNA]</scope>
    <source>
        <strain evidence="8 9">T17</strain>
    </source>
</reference>
<dbReference type="GO" id="GO:0004252">
    <property type="term" value="F:serine-type endopeptidase activity"/>
    <property type="evidence" value="ECO:0007669"/>
    <property type="project" value="UniProtKB-UniRule"/>
</dbReference>
<organism evidence="8 9">
    <name type="scientific">Dyadobacter luticola</name>
    <dbReference type="NCBI Taxonomy" id="1979387"/>
    <lineage>
        <taxon>Bacteria</taxon>
        <taxon>Pseudomonadati</taxon>
        <taxon>Bacteroidota</taxon>
        <taxon>Cytophagia</taxon>
        <taxon>Cytophagales</taxon>
        <taxon>Spirosomataceae</taxon>
        <taxon>Dyadobacter</taxon>
    </lineage>
</organism>
<comment type="similarity">
    <text evidence="1 5">Belongs to the peptidase S8 family.</text>
</comment>
<dbReference type="Proteomes" id="UP000306402">
    <property type="component" value="Unassembled WGS sequence"/>
</dbReference>
<dbReference type="InterPro" id="IPR015500">
    <property type="entry name" value="Peptidase_S8_subtilisin-rel"/>
</dbReference>
<dbReference type="PROSITE" id="PS00138">
    <property type="entry name" value="SUBTILASE_SER"/>
    <property type="match status" value="1"/>
</dbReference>
<dbReference type="Pfam" id="PF18962">
    <property type="entry name" value="Por_Secre_tail"/>
    <property type="match status" value="1"/>
</dbReference>
<dbReference type="InterPro" id="IPR034058">
    <property type="entry name" value="TagA/B/C/D_pept_dom"/>
</dbReference>
<feature type="domain" description="Peptidase S8/S53" evidence="6">
    <location>
        <begin position="265"/>
        <end position="492"/>
    </location>
</feature>
<gene>
    <name evidence="8" type="ORF">FEN17_00425</name>
</gene>
<dbReference type="InterPro" id="IPR008979">
    <property type="entry name" value="Galactose-bd-like_sf"/>
</dbReference>
<dbReference type="PRINTS" id="PR00723">
    <property type="entry name" value="SUBTILISIN"/>
</dbReference>
<evidence type="ECO:0000256" key="1">
    <source>
        <dbReference type="ARBA" id="ARBA00011073"/>
    </source>
</evidence>
<dbReference type="PANTHER" id="PTHR43399:SF4">
    <property type="entry name" value="CELL WALL-ASSOCIATED PROTEASE"/>
    <property type="match status" value="1"/>
</dbReference>
<evidence type="ECO:0000256" key="2">
    <source>
        <dbReference type="ARBA" id="ARBA00022670"/>
    </source>
</evidence>
<dbReference type="Pfam" id="PF00082">
    <property type="entry name" value="Peptidase_S8"/>
    <property type="match status" value="1"/>
</dbReference>